<dbReference type="InterPro" id="IPR039157">
    <property type="entry name" value="RBM18_RRM"/>
</dbReference>
<dbReference type="InterPro" id="IPR035979">
    <property type="entry name" value="RBD_domain_sf"/>
</dbReference>
<dbReference type="SMART" id="SM00360">
    <property type="entry name" value="RRM"/>
    <property type="match status" value="1"/>
</dbReference>
<dbReference type="GO" id="GO:0003723">
    <property type="term" value="F:RNA binding"/>
    <property type="evidence" value="ECO:0007669"/>
    <property type="project" value="UniProtKB-UniRule"/>
</dbReference>
<dbReference type="InterPro" id="IPR000504">
    <property type="entry name" value="RRM_dom"/>
</dbReference>
<name>A0A7D9DD14_PARCT</name>
<dbReference type="AlphaFoldDB" id="A0A7D9DD14"/>
<reference evidence="4" key="1">
    <citation type="submission" date="2020-04" db="EMBL/GenBank/DDBJ databases">
        <authorList>
            <person name="Alioto T."/>
            <person name="Alioto T."/>
            <person name="Gomez Garrido J."/>
        </authorList>
    </citation>
    <scope>NUCLEOTIDE SEQUENCE</scope>
    <source>
        <strain evidence="4">A484AB</strain>
    </source>
</reference>
<keyword evidence="5" id="KW-1185">Reference proteome</keyword>
<protein>
    <recommendedName>
        <fullName evidence="1">Probable RNA-binding protein 18</fullName>
    </recommendedName>
    <alternativeName>
        <fullName evidence="3">RNA-binding motif protein 18</fullName>
    </alternativeName>
</protein>
<keyword evidence="2" id="KW-0694">RNA-binding</keyword>
<evidence type="ECO:0000313" key="5">
    <source>
        <dbReference type="Proteomes" id="UP001152795"/>
    </source>
</evidence>
<gene>
    <name evidence="4" type="ORF">PACLA_8A020080</name>
</gene>
<dbReference type="Pfam" id="PF00076">
    <property type="entry name" value="RRM_1"/>
    <property type="match status" value="1"/>
</dbReference>
<dbReference type="CDD" id="cd12355">
    <property type="entry name" value="RRM_RBM18"/>
    <property type="match status" value="1"/>
</dbReference>
<evidence type="ECO:0000313" key="4">
    <source>
        <dbReference type="EMBL" id="CAB3982855.1"/>
    </source>
</evidence>
<evidence type="ECO:0000256" key="2">
    <source>
        <dbReference type="ARBA" id="ARBA00022884"/>
    </source>
</evidence>
<dbReference type="EMBL" id="CACRXK020000547">
    <property type="protein sequence ID" value="CAB3982855.1"/>
    <property type="molecule type" value="Genomic_DNA"/>
</dbReference>
<dbReference type="Gene3D" id="3.30.70.330">
    <property type="match status" value="1"/>
</dbReference>
<organism evidence="4 5">
    <name type="scientific">Paramuricea clavata</name>
    <name type="common">Red gorgonian</name>
    <name type="synonym">Violescent sea-whip</name>
    <dbReference type="NCBI Taxonomy" id="317549"/>
    <lineage>
        <taxon>Eukaryota</taxon>
        <taxon>Metazoa</taxon>
        <taxon>Cnidaria</taxon>
        <taxon>Anthozoa</taxon>
        <taxon>Octocorallia</taxon>
        <taxon>Malacalcyonacea</taxon>
        <taxon>Plexauridae</taxon>
        <taxon>Paramuricea</taxon>
    </lineage>
</organism>
<sequence length="186" mass="21649">MATSTKSTSEKKLWIGNLDKRLTEYNLLKIIQCYGEVENFEYLFHTIGPNKGEPRTYCFVEYKRKEDAECALRKLNGKVVLSRALRVRWAEDNVKNDKLANVCKKKVESAQKKTVDVLSHEDKIKAIEEKLKLMEQSGEDKMTPVVFHGKHPLLAQSERQKEVPRKARQKQRRPYPASKMEADLNR</sequence>
<evidence type="ECO:0000256" key="3">
    <source>
        <dbReference type="ARBA" id="ARBA00030780"/>
    </source>
</evidence>
<dbReference type="OrthoDB" id="6730379at2759"/>
<dbReference type="PROSITE" id="PS50102">
    <property type="entry name" value="RRM"/>
    <property type="match status" value="1"/>
</dbReference>
<proteinExistence type="predicted"/>
<accession>A0A7D9DD14</accession>
<evidence type="ECO:0000256" key="1">
    <source>
        <dbReference type="ARBA" id="ARBA00021141"/>
    </source>
</evidence>
<dbReference type="PANTHER" id="PTHR21245">
    <property type="entry name" value="HETEROGENEOUS NUCLEAR RIBONUCLEOPROTEIN"/>
    <property type="match status" value="1"/>
</dbReference>
<dbReference type="SUPFAM" id="SSF54928">
    <property type="entry name" value="RNA-binding domain, RBD"/>
    <property type="match status" value="1"/>
</dbReference>
<comment type="caution">
    <text evidence="4">The sequence shown here is derived from an EMBL/GenBank/DDBJ whole genome shotgun (WGS) entry which is preliminary data.</text>
</comment>
<dbReference type="Proteomes" id="UP001152795">
    <property type="component" value="Unassembled WGS sequence"/>
</dbReference>
<dbReference type="InterPro" id="IPR012677">
    <property type="entry name" value="Nucleotide-bd_a/b_plait_sf"/>
</dbReference>